<gene>
    <name evidence="2" type="ORF">GCM10009801_16500</name>
</gene>
<sequence length="388" mass="40835">MISRRKLLGGATAAAAVTGAGVVGSRSMDGFAPSGAAAATMPLKVVNNSGEFRNESVFLYVLGEVGGQRTWVTAGGEAKTVGLGDNIAEGFTDYAIPLSEAGNLRLPHMAGGRIYVSLGGKLKFKAVQDGNGKASLAYPAGWVEGDPNYPVLHDCAEFTFTEAGFFCNTTAVDMFSVPLSISLKGQKQQTTGRLKPGGRRKAFEALADGPFNGLIVEDRRIIAPGHGLDAGKFPGNYLDAYIDEVWNVYTGKDLTVTTGQGEFKGRVNGTALTLTGPGTVTIEKPTTRDVLFCDGALAAPNDQLGGPVAAVIGAALNRTTLAAEDRQPVMDPARFYQGNTVHKYVKAMHEITEDGKAYGFAFDDVAGHASYIEDNAPTELTLTLDPMD</sequence>
<proteinExistence type="predicted"/>
<dbReference type="Gene3D" id="2.60.110.10">
    <property type="entry name" value="Thaumatin"/>
    <property type="match status" value="1"/>
</dbReference>
<evidence type="ECO:0000313" key="3">
    <source>
        <dbReference type="Proteomes" id="UP001500016"/>
    </source>
</evidence>
<dbReference type="RefSeq" id="WP_344525637.1">
    <property type="nucleotide sequence ID" value="NZ_BAAAPE010000005.1"/>
</dbReference>
<dbReference type="InterPro" id="IPR042517">
    <property type="entry name" value="Glyco_hydro_64_N_2"/>
</dbReference>
<dbReference type="InterPro" id="IPR037398">
    <property type="entry name" value="Glyco_hydro_64_fam"/>
</dbReference>
<evidence type="ECO:0000259" key="1">
    <source>
        <dbReference type="PROSITE" id="PS52006"/>
    </source>
</evidence>
<name>A0ABN2VR09_9ACTN</name>
<dbReference type="Pfam" id="PF16483">
    <property type="entry name" value="Glyco_hydro_64"/>
    <property type="match status" value="1"/>
</dbReference>
<dbReference type="GO" id="GO:0016787">
    <property type="term" value="F:hydrolase activity"/>
    <property type="evidence" value="ECO:0007669"/>
    <property type="project" value="UniProtKB-KW"/>
</dbReference>
<accession>A0ABN2VR09</accession>
<reference evidence="2 3" key="1">
    <citation type="journal article" date="2019" name="Int. J. Syst. Evol. Microbiol.">
        <title>The Global Catalogue of Microorganisms (GCM) 10K type strain sequencing project: providing services to taxonomists for standard genome sequencing and annotation.</title>
        <authorList>
            <consortium name="The Broad Institute Genomics Platform"/>
            <consortium name="The Broad Institute Genome Sequencing Center for Infectious Disease"/>
            <person name="Wu L."/>
            <person name="Ma J."/>
        </authorList>
    </citation>
    <scope>NUCLEOTIDE SEQUENCE [LARGE SCALE GENOMIC DNA]</scope>
    <source>
        <strain evidence="2 3">JCM 15478</strain>
    </source>
</reference>
<dbReference type="Proteomes" id="UP001500016">
    <property type="component" value="Unassembled WGS sequence"/>
</dbReference>
<keyword evidence="2" id="KW-0378">Hydrolase</keyword>
<dbReference type="EMBL" id="BAAAPE010000005">
    <property type="protein sequence ID" value="GAA2068345.1"/>
    <property type="molecule type" value="Genomic_DNA"/>
</dbReference>
<dbReference type="Gene3D" id="3.30.920.50">
    <property type="entry name" value="Beta-1,3-glucanase, C-terminal domain"/>
    <property type="match status" value="1"/>
</dbReference>
<evidence type="ECO:0000313" key="2">
    <source>
        <dbReference type="EMBL" id="GAA2068345.1"/>
    </source>
</evidence>
<dbReference type="InterPro" id="IPR037176">
    <property type="entry name" value="Osmotin/thaumatin-like_sf"/>
</dbReference>
<feature type="domain" description="GH64" evidence="1">
    <location>
        <begin position="38"/>
        <end position="386"/>
    </location>
</feature>
<dbReference type="PROSITE" id="PS51318">
    <property type="entry name" value="TAT"/>
    <property type="match status" value="1"/>
</dbReference>
<dbReference type="InterPro" id="IPR032477">
    <property type="entry name" value="Glyco_hydro_64"/>
</dbReference>
<organism evidence="2 3">
    <name type="scientific">Streptomyces albiaxialis</name>
    <dbReference type="NCBI Taxonomy" id="329523"/>
    <lineage>
        <taxon>Bacteria</taxon>
        <taxon>Bacillati</taxon>
        <taxon>Actinomycetota</taxon>
        <taxon>Actinomycetes</taxon>
        <taxon>Kitasatosporales</taxon>
        <taxon>Streptomycetaceae</taxon>
        <taxon>Streptomyces</taxon>
    </lineage>
</organism>
<comment type="caution">
    <text evidence="2">The sequence shown here is derived from an EMBL/GenBank/DDBJ whole genome shotgun (WGS) entry which is preliminary data.</text>
</comment>
<dbReference type="InterPro" id="IPR006311">
    <property type="entry name" value="TAT_signal"/>
</dbReference>
<dbReference type="PANTHER" id="PTHR38165">
    <property type="match status" value="1"/>
</dbReference>
<dbReference type="PROSITE" id="PS52006">
    <property type="entry name" value="GH64"/>
    <property type="match status" value="1"/>
</dbReference>
<keyword evidence="3" id="KW-1185">Reference proteome</keyword>
<dbReference type="PANTHER" id="PTHR38165:SF1">
    <property type="entry name" value="GLUCANASE B"/>
    <property type="match status" value="1"/>
</dbReference>
<protein>
    <submittedName>
        <fullName evidence="2">Glycoside hydrolase family 64 protein</fullName>
    </submittedName>
</protein>